<dbReference type="OrthoDB" id="102510at2157"/>
<keyword evidence="2" id="KW-1185">Reference proteome</keyword>
<gene>
    <name evidence="1" type="ORF">FH039_11570</name>
</gene>
<evidence type="ECO:0000313" key="1">
    <source>
        <dbReference type="EMBL" id="QDA32107.1"/>
    </source>
</evidence>
<dbReference type="RefSeq" id="WP_139681429.1">
    <property type="nucleotide sequence ID" value="NZ_CP040846.1"/>
</dbReference>
<proteinExistence type="predicted"/>
<organism evidence="1 2">
    <name type="scientific">Thermococcus indicus</name>
    <dbReference type="NCBI Taxonomy" id="2586643"/>
    <lineage>
        <taxon>Archaea</taxon>
        <taxon>Methanobacteriati</taxon>
        <taxon>Methanobacteriota</taxon>
        <taxon>Thermococci</taxon>
        <taxon>Thermococcales</taxon>
        <taxon>Thermococcaceae</taxon>
        <taxon>Thermococcus</taxon>
    </lineage>
</organism>
<sequence>MSKSKALALIVITLLMTVGLASAVLPPRGAIERILTDKGVLIGRVDAAEVESGVSYMHLYGSGNYSESGMAPYHVSVHIKRYEVGSPEDFSRLDEYAKPMNLTQDFKITPLKTNITYYPDGSDGAPVTRELLVGYEFTYSFTETYTVFTVTLTAYGGYSKSPNDFIETSCVYDINGSSTCYDYFKEDEYRKYREQILAVMNSDFRGFFSGMANDVFNAVISQNYPLRVGDITISAISNYGSNESSSGEASVSPGYIGEIYFTPEDANGTTLMALTFNLFDANGIYSLTVSYSGPGGPYSGKPRVLTEEEYFAKLTSERTSTEAYLCEGWMRNGMASVVLEILIPPGELREGPARAVVRTDSGEEVEVSWMFVKSENAGEANATTQQPEKATVRITSPRNGARLEPTVGDAFVIPLWAEVKGNASYAVVISPDGSRHRVDAGGGFIADILRITNPGNSGEISVQLYDAEGNVIASDSVSLNFWGEEKPGDGIDNDGDGLIDCDDPDVFTCDECVLEKQKEWAEGIYKRHVEYLKKAIELNPSMESVYSIYLDDINEIHGKYGDNPEEMVRRMNAYMNEKVYGRQKLNAYLSIFKDDPEKQAELLDIAKKYQYDPIMRDIKLKDFVYSHAEEESTKEALKNAILTGIIDPPKWLVGGQYGSGGALDWAQFVATNFEKVGDTVKLKGNAKVKMLTTPLGIFLVAQDAKSLMDQARELSKMNLDDRTKVSIIVLDGATKIGKLLDPTGYFGNMADATVSSLVNLRKKLEERNGGWFTWNGYVLHETETPGIYEDYETGKKFRRVSGGWLGPTTFVEVK</sequence>
<accession>A0A4Y5SMG2</accession>
<protein>
    <submittedName>
        <fullName evidence="1">Uncharacterized protein</fullName>
    </submittedName>
</protein>
<dbReference type="EMBL" id="CP040846">
    <property type="protein sequence ID" value="QDA32107.1"/>
    <property type="molecule type" value="Genomic_DNA"/>
</dbReference>
<reference evidence="1 2" key="1">
    <citation type="submission" date="2019-06" db="EMBL/GenBank/DDBJ databases">
        <title>Thermococcus indicus sp. nov., a Fe(III)-reducing hyperthermophilic archaeon isolated from the Onnuri vent field of the Central Indian Ocean ridge.</title>
        <authorList>
            <person name="Lim J.K."/>
            <person name="Kim Y.J."/>
            <person name="Kwon K.K."/>
        </authorList>
    </citation>
    <scope>NUCLEOTIDE SEQUENCE [LARGE SCALE GENOMIC DNA]</scope>
    <source>
        <strain evidence="1 2">IOH1</strain>
    </source>
</reference>
<name>A0A4Y5SMG2_9EURY</name>
<evidence type="ECO:0000313" key="2">
    <source>
        <dbReference type="Proteomes" id="UP000306007"/>
    </source>
</evidence>
<dbReference type="GeneID" id="40475832"/>
<dbReference type="KEGG" id="tic:FH039_11570"/>
<dbReference type="AlphaFoldDB" id="A0A4Y5SMG2"/>
<dbReference type="Proteomes" id="UP000306007">
    <property type="component" value="Chromosome"/>
</dbReference>